<organism evidence="1 2">
    <name type="scientific">Candidatus Methanofastidiosum methylothiophilum</name>
    <dbReference type="NCBI Taxonomy" id="1705564"/>
    <lineage>
        <taxon>Archaea</taxon>
        <taxon>Methanobacteriati</taxon>
        <taxon>Methanobacteriota</taxon>
        <taxon>Stenosarchaea group</taxon>
        <taxon>Candidatus Methanofastidiosia</taxon>
        <taxon>Candidatus Methanofastidiosales</taxon>
        <taxon>Candidatus Methanofastidiosaceae</taxon>
        <taxon>Candidatus Methanofastidiosum</taxon>
    </lineage>
</organism>
<evidence type="ECO:0000313" key="2">
    <source>
        <dbReference type="Proteomes" id="UP000075398"/>
    </source>
</evidence>
<sequence length="244" mass="28819">MSQKTRIEWTEYSWNPVTGCSKISDGCKNCYAEKMALRLKSMKNERYKNGFDITLQKDLLKIPFMWKKPRMVFVNSMSDLFHESIPVEYIKEVFIVMNQCPQHTFQILTKRSERLLELSSELNWTHNIWMGVSIENMKSKYRLSQLKKTKAKTKFISFEPLLEHVDINSLHGIDWVIVGGESGPKAREMKEEWAISLRDKCIEQHVPYFFKQWGGFYKKKKGRLLDGIEWSDMPKGKVDYNLSK</sequence>
<dbReference type="AlphaFoldDB" id="A0A150IKD0"/>
<proteinExistence type="predicted"/>
<dbReference type="PATRIC" id="fig|1705409.3.peg.2398"/>
<dbReference type="EMBL" id="LNGC01000235">
    <property type="protein sequence ID" value="KYC45378.1"/>
    <property type="molecule type" value="Genomic_DNA"/>
</dbReference>
<evidence type="ECO:0000313" key="1">
    <source>
        <dbReference type="EMBL" id="KYC45378.1"/>
    </source>
</evidence>
<dbReference type="InterPro" id="IPR011101">
    <property type="entry name" value="DUF5131"/>
</dbReference>
<dbReference type="Pfam" id="PF07505">
    <property type="entry name" value="DUF5131"/>
    <property type="match status" value="1"/>
</dbReference>
<gene>
    <name evidence="1" type="ORF">AMQ22_02213</name>
</gene>
<comment type="caution">
    <text evidence="1">The sequence shown here is derived from an EMBL/GenBank/DDBJ whole genome shotgun (WGS) entry which is preliminary data.</text>
</comment>
<reference evidence="1 2" key="1">
    <citation type="journal article" date="2016" name="ISME J.">
        <title>Chasing the elusive Euryarchaeota class WSA2: genomes reveal a uniquely fastidious methyl-reducing methanogen.</title>
        <authorList>
            <person name="Nobu M.K."/>
            <person name="Narihiro T."/>
            <person name="Kuroda K."/>
            <person name="Mei R."/>
            <person name="Liu W.T."/>
        </authorList>
    </citation>
    <scope>NUCLEOTIDE SEQUENCE [LARGE SCALE GENOMIC DNA]</scope>
    <source>
        <strain evidence="1">U1lsi0528_Bin055</strain>
    </source>
</reference>
<protein>
    <submittedName>
        <fullName evidence="1">Phage protein Gp37/Gp68</fullName>
    </submittedName>
</protein>
<dbReference type="Proteomes" id="UP000075398">
    <property type="component" value="Unassembled WGS sequence"/>
</dbReference>
<name>A0A150IKD0_9EURY</name>
<accession>A0A150IKD0</accession>